<dbReference type="Proteomes" id="UP001172911">
    <property type="component" value="Unassembled WGS sequence"/>
</dbReference>
<reference evidence="4" key="1">
    <citation type="journal article" date="2023" name="J. Hazard. Mater.">
        <title>Anaerobic biodegradation of pyrene and benzo[a]pyrene by a new sulfate-reducing Desulforamulus aquiferis strain DSA.</title>
        <authorList>
            <person name="Zhang Z."/>
            <person name="Sun J."/>
            <person name="Gong X."/>
            <person name="Wang C."/>
            <person name="Wang H."/>
        </authorList>
    </citation>
    <scope>NUCLEOTIDE SEQUENCE</scope>
    <source>
        <strain evidence="4">DSA</strain>
    </source>
</reference>
<keyword evidence="5" id="KW-1185">Reference proteome</keyword>
<comment type="cofactor">
    <cofactor evidence="2">
        <name>a divalent metal cation</name>
        <dbReference type="ChEBI" id="CHEBI:60240"/>
    </cofactor>
</comment>
<dbReference type="InterPro" id="IPR029052">
    <property type="entry name" value="Metallo-depent_PP-like"/>
</dbReference>
<dbReference type="Gene3D" id="3.60.21.10">
    <property type="match status" value="1"/>
</dbReference>
<dbReference type="InterPro" id="IPR011152">
    <property type="entry name" value="Pesterase_MJ0912"/>
</dbReference>
<evidence type="ECO:0000259" key="3">
    <source>
        <dbReference type="Pfam" id="PF12850"/>
    </source>
</evidence>
<dbReference type="Pfam" id="PF12850">
    <property type="entry name" value="Metallophos_2"/>
    <property type="match status" value="1"/>
</dbReference>
<dbReference type="SUPFAM" id="SSF56300">
    <property type="entry name" value="Metallo-dependent phosphatases"/>
    <property type="match status" value="1"/>
</dbReference>
<evidence type="ECO:0000313" key="5">
    <source>
        <dbReference type="Proteomes" id="UP001172911"/>
    </source>
</evidence>
<feature type="domain" description="Calcineurin-like phosphoesterase" evidence="3">
    <location>
        <begin position="1"/>
        <end position="200"/>
    </location>
</feature>
<gene>
    <name evidence="4" type="ORF">P6N53_10550</name>
</gene>
<dbReference type="PANTHER" id="PTHR42850">
    <property type="entry name" value="METALLOPHOSPHOESTERASE"/>
    <property type="match status" value="1"/>
</dbReference>
<dbReference type="InterPro" id="IPR024654">
    <property type="entry name" value="Calcineurin-like_PHP_lpxH"/>
</dbReference>
<comment type="similarity">
    <text evidence="1 2">Belongs to the metallophosphoesterase superfamily. YfcE family.</text>
</comment>
<dbReference type="EC" id="3.1.4.-" evidence="2"/>
<evidence type="ECO:0000256" key="2">
    <source>
        <dbReference type="RuleBase" id="RU362039"/>
    </source>
</evidence>
<evidence type="ECO:0000313" key="4">
    <source>
        <dbReference type="EMBL" id="MDO7787656.1"/>
    </source>
</evidence>
<protein>
    <recommendedName>
        <fullName evidence="2">Phosphoesterase</fullName>
        <ecNumber evidence="2">3.1.4.-</ecNumber>
    </recommendedName>
</protein>
<accession>A0AAW7ZF66</accession>
<dbReference type="PIRSF" id="PIRSF000883">
    <property type="entry name" value="Pesterase_MJ0912"/>
    <property type="match status" value="1"/>
</dbReference>
<sequence>MKLAIFSDVHSNILGFRAVLQDMANKKVDHIYCAGDLVGYGPRPNEVIELIRQTNIPTVMGNYDDAIGNTRFICGCDYKSEQALKLGEASIRWTNEHTSEENKLWLRQLPHKLAFTMEGMKFLMVHGSPRQLNEYLFENIEDHYFEELISESACDILLCGHTHLPYYKKVSNGQVINVGSVGKPKHGNPNVTYVLLNLEAGKMLPEIVEVSYDFEHTAMEIEQFGLPKEFAEIIRTGNP</sequence>
<dbReference type="GO" id="GO:0016791">
    <property type="term" value="F:phosphatase activity"/>
    <property type="evidence" value="ECO:0007669"/>
    <property type="project" value="TreeGrafter"/>
</dbReference>
<keyword evidence="2" id="KW-0479">Metal-binding</keyword>
<dbReference type="RefSeq" id="WP_304542869.1">
    <property type="nucleotide sequence ID" value="NZ_JARPTC010000015.1"/>
</dbReference>
<organism evidence="4 5">
    <name type="scientific">Desulforamulus aquiferis</name>
    <dbReference type="NCBI Taxonomy" id="1397668"/>
    <lineage>
        <taxon>Bacteria</taxon>
        <taxon>Bacillati</taxon>
        <taxon>Bacillota</taxon>
        <taxon>Clostridia</taxon>
        <taxon>Eubacteriales</taxon>
        <taxon>Peptococcaceae</taxon>
        <taxon>Desulforamulus</taxon>
    </lineage>
</organism>
<comment type="caution">
    <text evidence="4">The sequence shown here is derived from an EMBL/GenBank/DDBJ whole genome shotgun (WGS) entry which is preliminary data.</text>
</comment>
<dbReference type="EMBL" id="JARPTC010000015">
    <property type="protein sequence ID" value="MDO7787656.1"/>
    <property type="molecule type" value="Genomic_DNA"/>
</dbReference>
<dbReference type="GO" id="GO:0005737">
    <property type="term" value="C:cytoplasm"/>
    <property type="evidence" value="ECO:0007669"/>
    <property type="project" value="TreeGrafter"/>
</dbReference>
<dbReference type="NCBIfam" id="TIGR00040">
    <property type="entry name" value="yfcE"/>
    <property type="match status" value="1"/>
</dbReference>
<evidence type="ECO:0000256" key="1">
    <source>
        <dbReference type="ARBA" id="ARBA00008950"/>
    </source>
</evidence>
<reference evidence="4" key="2">
    <citation type="submission" date="2023-03" db="EMBL/GenBank/DDBJ databases">
        <authorList>
            <person name="Zhang Z."/>
        </authorList>
    </citation>
    <scope>NUCLEOTIDE SEQUENCE</scope>
    <source>
        <strain evidence="4">DSA</strain>
    </source>
</reference>
<dbReference type="PANTHER" id="PTHR42850:SF2">
    <property type="entry name" value="BLL5683 PROTEIN"/>
    <property type="match status" value="1"/>
</dbReference>
<dbReference type="AlphaFoldDB" id="A0AAW7ZF66"/>
<dbReference type="GO" id="GO:0046872">
    <property type="term" value="F:metal ion binding"/>
    <property type="evidence" value="ECO:0007669"/>
    <property type="project" value="UniProtKB-KW"/>
</dbReference>
<name>A0AAW7ZF66_9FIRM</name>
<dbReference type="InterPro" id="IPR050126">
    <property type="entry name" value="Ap4A_hydrolase"/>
</dbReference>
<dbReference type="InterPro" id="IPR000979">
    <property type="entry name" value="Phosphodiesterase_MJ0936/Vps29"/>
</dbReference>
<proteinExistence type="inferred from homology"/>